<dbReference type="InterPro" id="IPR043502">
    <property type="entry name" value="DNA/RNA_pol_sf"/>
</dbReference>
<dbReference type="EMBL" id="AVOT02017289">
    <property type="protein sequence ID" value="MBW0503297.1"/>
    <property type="molecule type" value="Genomic_DNA"/>
</dbReference>
<dbReference type="PANTHER" id="PTHR24559">
    <property type="entry name" value="TRANSPOSON TY3-I GAG-POL POLYPROTEIN"/>
    <property type="match status" value="1"/>
</dbReference>
<evidence type="ECO:0000313" key="2">
    <source>
        <dbReference type="Proteomes" id="UP000765509"/>
    </source>
</evidence>
<organism evidence="1 2">
    <name type="scientific">Austropuccinia psidii MF-1</name>
    <dbReference type="NCBI Taxonomy" id="1389203"/>
    <lineage>
        <taxon>Eukaryota</taxon>
        <taxon>Fungi</taxon>
        <taxon>Dikarya</taxon>
        <taxon>Basidiomycota</taxon>
        <taxon>Pucciniomycotina</taxon>
        <taxon>Pucciniomycetes</taxon>
        <taxon>Pucciniales</taxon>
        <taxon>Sphaerophragmiaceae</taxon>
        <taxon>Austropuccinia</taxon>
    </lineage>
</organism>
<accession>A0A9Q3DNY5</accession>
<proteinExistence type="predicted"/>
<protein>
    <recommendedName>
        <fullName evidence="3">Reverse transcriptase domain-containing protein</fullName>
    </recommendedName>
</protein>
<evidence type="ECO:0008006" key="3">
    <source>
        <dbReference type="Google" id="ProtNLM"/>
    </source>
</evidence>
<dbReference type="AlphaFoldDB" id="A0A9Q3DNY5"/>
<dbReference type="InterPro" id="IPR053134">
    <property type="entry name" value="RNA-dir_DNA_polymerase"/>
</dbReference>
<dbReference type="SUPFAM" id="SSF56672">
    <property type="entry name" value="DNA/RNA polymerases"/>
    <property type="match status" value="1"/>
</dbReference>
<comment type="caution">
    <text evidence="1">The sequence shown here is derived from an EMBL/GenBank/DDBJ whole genome shotgun (WGS) entry which is preliminary data.</text>
</comment>
<dbReference type="Gene3D" id="3.10.10.10">
    <property type="entry name" value="HIV Type 1 Reverse Transcriptase, subunit A, domain 1"/>
    <property type="match status" value="1"/>
</dbReference>
<dbReference type="OrthoDB" id="2431547at2759"/>
<keyword evidence="2" id="KW-1185">Reference proteome</keyword>
<gene>
    <name evidence="1" type="ORF">O181_043012</name>
</gene>
<dbReference type="Proteomes" id="UP000765509">
    <property type="component" value="Unassembled WGS sequence"/>
</dbReference>
<evidence type="ECO:0000313" key="1">
    <source>
        <dbReference type="EMBL" id="MBW0503297.1"/>
    </source>
</evidence>
<reference evidence="1" key="1">
    <citation type="submission" date="2021-03" db="EMBL/GenBank/DDBJ databases">
        <title>Draft genome sequence of rust myrtle Austropuccinia psidii MF-1, a brazilian biotype.</title>
        <authorList>
            <person name="Quecine M.C."/>
            <person name="Pachon D.M.R."/>
            <person name="Bonatelli M.L."/>
            <person name="Correr F.H."/>
            <person name="Franceschini L.M."/>
            <person name="Leite T.F."/>
            <person name="Margarido G.R.A."/>
            <person name="Almeida C.A."/>
            <person name="Ferrarezi J.A."/>
            <person name="Labate C.A."/>
        </authorList>
    </citation>
    <scope>NUCLEOTIDE SEQUENCE</scope>
    <source>
        <strain evidence="1">MF-1</strain>
    </source>
</reference>
<sequence length="104" mass="11514">MPSSCSTVALVLFVKKKDGGLCLCVEYHKLNAVTRKKKNPVPPMSKLLTVFNGATILSMIDLHGAYNLLKIKEGDENLTAFTAKYGSDAIWPYQCSCFFSESFE</sequence>
<dbReference type="PANTHER" id="PTHR24559:SF440">
    <property type="entry name" value="RIBONUCLEASE H"/>
    <property type="match status" value="1"/>
</dbReference>
<name>A0A9Q3DNY5_9BASI</name>